<feature type="signal peptide" evidence="1">
    <location>
        <begin position="1"/>
        <end position="33"/>
    </location>
</feature>
<dbReference type="OrthoDB" id="3774197at2"/>
<feature type="domain" description="Bacterial Ig-like" evidence="2">
    <location>
        <begin position="200"/>
        <end position="286"/>
    </location>
</feature>
<dbReference type="Pfam" id="PF20611">
    <property type="entry name" value="DUF6801"/>
    <property type="match status" value="1"/>
</dbReference>
<keyword evidence="1" id="KW-0732">Signal</keyword>
<sequence>MLHTSSRRLGAAVAATALSAGALVTLATPAANAGVATNAYNCVNALAGTVPVGVATDVTLPPTAPAGFDVPADLLDVKNKVTIPNQAKALFTQFGVTNLDMTDYKLTLGDGRVGAGSLVVAPTAFVDNGNGTSTADINGKNAAFTTPAADTYVVSAPVDFKLIATLANGSTAEFVCTNAAAPTSVGSVTVQANPATVTAKTKATIKSGKDAKVKVKVTADNEDPTGKVVAMIGKKKVGKGTLADNGKVTITVKAKKLKAGKNKIKLAYAGDGFTAAGKAKVVVKVTK</sequence>
<keyword evidence="5" id="KW-1185">Reference proteome</keyword>
<feature type="domain" description="DUF6801" evidence="3">
    <location>
        <begin position="40"/>
        <end position="178"/>
    </location>
</feature>
<evidence type="ECO:0000259" key="3">
    <source>
        <dbReference type="Pfam" id="PF20611"/>
    </source>
</evidence>
<name>A0A2R7YZY4_9ACTN</name>
<dbReference type="EMBL" id="PYXZ01000002">
    <property type="protein sequence ID" value="PUA81933.1"/>
    <property type="molecule type" value="Genomic_DNA"/>
</dbReference>
<protein>
    <submittedName>
        <fullName evidence="4">Uncharacterized protein</fullName>
    </submittedName>
</protein>
<proteinExistence type="predicted"/>
<dbReference type="Pfam" id="PF16640">
    <property type="entry name" value="Big_3_5"/>
    <property type="match status" value="1"/>
</dbReference>
<feature type="chain" id="PRO_5038333326" evidence="1">
    <location>
        <begin position="34"/>
        <end position="287"/>
    </location>
</feature>
<dbReference type="InterPro" id="IPR046542">
    <property type="entry name" value="DUF6801"/>
</dbReference>
<organism evidence="4 5">
    <name type="scientific">Nocardioides currus</name>
    <dbReference type="NCBI Taxonomy" id="2133958"/>
    <lineage>
        <taxon>Bacteria</taxon>
        <taxon>Bacillati</taxon>
        <taxon>Actinomycetota</taxon>
        <taxon>Actinomycetes</taxon>
        <taxon>Propionibacteriales</taxon>
        <taxon>Nocardioidaceae</taxon>
        <taxon>Nocardioides</taxon>
    </lineage>
</organism>
<comment type="caution">
    <text evidence="4">The sequence shown here is derived from an EMBL/GenBank/DDBJ whole genome shotgun (WGS) entry which is preliminary data.</text>
</comment>
<evidence type="ECO:0000256" key="1">
    <source>
        <dbReference type="SAM" id="SignalP"/>
    </source>
</evidence>
<evidence type="ECO:0000313" key="4">
    <source>
        <dbReference type="EMBL" id="PUA81933.1"/>
    </source>
</evidence>
<dbReference type="RefSeq" id="WP_108343817.1">
    <property type="nucleotide sequence ID" value="NZ_PYXZ01000002.1"/>
</dbReference>
<dbReference type="InterPro" id="IPR032109">
    <property type="entry name" value="Big_3_5"/>
</dbReference>
<dbReference type="Proteomes" id="UP000244867">
    <property type="component" value="Unassembled WGS sequence"/>
</dbReference>
<evidence type="ECO:0000313" key="5">
    <source>
        <dbReference type="Proteomes" id="UP000244867"/>
    </source>
</evidence>
<reference evidence="4 5" key="1">
    <citation type="submission" date="2018-03" db="EMBL/GenBank/DDBJ databases">
        <authorList>
            <person name="Keele B.F."/>
        </authorList>
    </citation>
    <scope>NUCLEOTIDE SEQUENCE [LARGE SCALE GENOMIC DNA]</scope>
    <source>
        <strain evidence="4 5">IB-3</strain>
    </source>
</reference>
<accession>A0A2R7YZY4</accession>
<dbReference type="AlphaFoldDB" id="A0A2R7YZY4"/>
<gene>
    <name evidence="4" type="ORF">C7S10_07785</name>
</gene>
<evidence type="ECO:0000259" key="2">
    <source>
        <dbReference type="Pfam" id="PF16640"/>
    </source>
</evidence>